<dbReference type="InterPro" id="IPR036055">
    <property type="entry name" value="LDL_receptor-like_sf"/>
</dbReference>
<dbReference type="PRINTS" id="PR00261">
    <property type="entry name" value="LDLRECEPTOR"/>
</dbReference>
<keyword evidence="8" id="KW-0245">EGF-like domain</keyword>
<evidence type="ECO:0000256" key="9">
    <source>
        <dbReference type="PROSITE-ProRule" id="PRU00124"/>
    </source>
</evidence>
<evidence type="ECO:0000256" key="6">
    <source>
        <dbReference type="ARBA" id="ARBA00023136"/>
    </source>
</evidence>
<feature type="disulfide bond" evidence="9">
    <location>
        <begin position="175"/>
        <end position="193"/>
    </location>
</feature>
<dbReference type="FunFam" id="2.10.25.10:FF:000610">
    <property type="entry name" value="protein HEG homolog 1 isoform X1"/>
    <property type="match status" value="1"/>
</dbReference>
<dbReference type="Gene3D" id="1.20.1070.10">
    <property type="entry name" value="Rhodopsin 7-helix transmembrane proteins"/>
    <property type="match status" value="1"/>
</dbReference>
<accession>A0A815JWS8</accession>
<feature type="transmembrane region" description="Helical" evidence="10">
    <location>
        <begin position="1359"/>
        <end position="1377"/>
    </location>
</feature>
<feature type="non-terminal residue" evidence="13">
    <location>
        <position position="1"/>
    </location>
</feature>
<feature type="disulfide bond" evidence="8">
    <location>
        <begin position="987"/>
        <end position="996"/>
    </location>
</feature>
<feature type="disulfide bond" evidence="9">
    <location>
        <begin position="144"/>
        <end position="159"/>
    </location>
</feature>
<evidence type="ECO:0000256" key="10">
    <source>
        <dbReference type="SAM" id="Phobius"/>
    </source>
</evidence>
<reference evidence="13" key="1">
    <citation type="submission" date="2021-02" db="EMBL/GenBank/DDBJ databases">
        <authorList>
            <person name="Nowell W R."/>
        </authorList>
    </citation>
    <scope>NUCLEOTIDE SEQUENCE</scope>
</reference>
<comment type="caution">
    <text evidence="13">The sequence shown here is derived from an EMBL/GenBank/DDBJ whole genome shotgun (WGS) entry which is preliminary data.</text>
</comment>
<dbReference type="PROSITE" id="PS50262">
    <property type="entry name" value="G_PROTEIN_RECEP_F1_2"/>
    <property type="match status" value="1"/>
</dbReference>
<dbReference type="SUPFAM" id="SSF57196">
    <property type="entry name" value="EGF/Laminin"/>
    <property type="match status" value="2"/>
</dbReference>
<gene>
    <name evidence="13" type="ORF">GPM918_LOCUS32538</name>
    <name evidence="14" type="ORF">SRO942_LOCUS33207</name>
</gene>
<dbReference type="SUPFAM" id="SSF57424">
    <property type="entry name" value="LDL receptor-like module"/>
    <property type="match status" value="4"/>
</dbReference>
<dbReference type="Proteomes" id="UP000681722">
    <property type="component" value="Unassembled WGS sequence"/>
</dbReference>
<dbReference type="PROSITE" id="PS50026">
    <property type="entry name" value="EGF_3"/>
    <property type="match status" value="2"/>
</dbReference>
<dbReference type="CDD" id="cd00112">
    <property type="entry name" value="LDLa"/>
    <property type="match status" value="2"/>
</dbReference>
<feature type="transmembrane region" description="Helical" evidence="10">
    <location>
        <begin position="1408"/>
        <end position="1433"/>
    </location>
</feature>
<dbReference type="Gene3D" id="2.10.25.10">
    <property type="entry name" value="Laminin"/>
    <property type="match status" value="1"/>
</dbReference>
<keyword evidence="4" id="KW-0677">Repeat</keyword>
<feature type="domain" description="G-protein coupled receptors family 1 profile" evidence="12">
    <location>
        <begin position="1254"/>
        <end position="1518"/>
    </location>
</feature>
<feature type="disulfide bond" evidence="9">
    <location>
        <begin position="132"/>
        <end position="150"/>
    </location>
</feature>
<dbReference type="InterPro" id="IPR023415">
    <property type="entry name" value="LDLR_class-A_CS"/>
</dbReference>
<dbReference type="EMBL" id="CAJNOQ010016678">
    <property type="protein sequence ID" value="CAF1385515.1"/>
    <property type="molecule type" value="Genomic_DNA"/>
</dbReference>
<dbReference type="InterPro" id="IPR002172">
    <property type="entry name" value="LDrepeatLR_classA_rpt"/>
</dbReference>
<proteinExistence type="predicted"/>
<dbReference type="PROSITE" id="PS50068">
    <property type="entry name" value="LDLRA_2"/>
    <property type="match status" value="6"/>
</dbReference>
<dbReference type="GO" id="GO:0005886">
    <property type="term" value="C:plasma membrane"/>
    <property type="evidence" value="ECO:0007669"/>
    <property type="project" value="TreeGrafter"/>
</dbReference>
<evidence type="ECO:0000256" key="2">
    <source>
        <dbReference type="ARBA" id="ARBA00004308"/>
    </source>
</evidence>
<dbReference type="GO" id="GO:0012505">
    <property type="term" value="C:endomembrane system"/>
    <property type="evidence" value="ECO:0007669"/>
    <property type="project" value="UniProtKB-SubCell"/>
</dbReference>
<dbReference type="PANTHER" id="PTHR24270">
    <property type="entry name" value="LOW-DENSITY LIPOPROTEIN RECEPTOR-RELATED"/>
    <property type="match status" value="1"/>
</dbReference>
<sequence length="1591" mass="184426">FEMDSSPYCIRPSPKWLTSQQQEVCYGNEIRFADLKLLGITTQDLYEWHSPIGIMNDYGKYLEISDENDVNDEYIYCNCSDNLWFGSHCQYTLDSTSTYPAVLRSRFSMKYTLGEFNQLSQDNLTCYTGISCESMICLDWRQVCNGLVDCENGEDEEHCLELEEHECDSKTQSRCKNGLCIDKHFFVDSVFDCLDWSDETDKSQSVTIANLKCATEPSMECEEYNCAWLKFPCGDGSCQKAFTAGCTNERTQVYEKKMLRFDENINILDNMSLVCWQFRICKNGYGLSSFNVSSSVCAKPSPLEKPCMNRQHFFPPNAVILYPSVRLLYLPNQTDSTSAPYFICYNSSRYNHIFLITHTIHGYSCRRRIDFPLLNYNGVGLNTKFYTQLQETFSISYISSTCVSISSNLFQCDVSNRCISKYRINDGTNDCYLGYDEKVNDTCQLNLSYTFQCETSSTKCINRKKLVDERFDCTDKSDELLPLPCREHNDLGCRYIRGENMSSNLFIFQKLCNGIPDHDLNATDETNYGIDELNCERNKEKQIKNCSSDEHYCFRLSDTKLSCLNRDQCNDGIVDCFGSTDERMSYCPKYYPFELTRRYHCLNSTKCIYHEQICDGITNCPLNDDETVCSWRFNATCSNGTFACRRVEPGNNKCIKKSERCDGIKQCPYLGEDEWFCDLIQNYEYKNFPFDGLNQYPSVFIHDDDDRQEKEKMTSLISKNIPLYNKRCTDCLSRSDKTYFAYYCNRGILVQSRNQEHDKCFCSPAYYGNKCQFQRQRISIHLQIEILKLNRNFVYKLLISLVKLDINLIVNQEDLLHVPYNHTSNFKHAFYLLYPTDKNFTDKFAIYIDVFFVKDSNVEYISSWYYNIPFSFLPVNRLAIRLTLVDNQTNICNNTNCFNGLCQTYVNDINKSFCLCYRGWSGFYCNITSSLICSKGSELIRDKCICPPGKSGKNCFASFNSCKETSCLHDGKCITLDLKGYKYVCICSNEYYGNLCQYRVARALINIKNLFHNKRIHFVPVVVVYFVDVYNNMGVTLIQDILVYRNVPFNQILLNVYEKNIYLSQFIFVQIYFDTSSIYGSYYLIGLLKYRVKIITSQILESNRCPNVYELLNKTLMTKHSLLDRYKLYPNACDVLGIKCFYDDTYMCLCDNDGRVDCLIFNHSSSNCTMKGYCFNDALCLEPKSKTVEIDFACVCRSCYYGNLCQFTTTTYSISLDAIISSEIIVGKSLLFQTFIIKFVLIIVLLLVFIGFIFNTVSIIIVRRSKGPKAGLYWYLICLSLIGQFGLNVFATKYIYLLDDQMSLLPHHRNINYYCCITLDFFLSCLPSMFDWFTACIALERAINVVRGVTFDKILSEKVSKYIFIIVILFNILTSIHEPLSRELIEDPRIIGHSSCVIKYKTDLLKKYAIFVNIFHLTVPFMVNITSTIVFLISQTTRKSNSLLICKQSKQPFYSMLKKQIIFYKPIVISPLILICLQFPRLVLTFVFACVEYSWQRNLYFASYLIAYIPLMGTLIIYILPSPVYKEELLNVLINLKIAANLFEIDLKLISMEDDDDNHVERDSLPGQFLVNAVEVADCFESKLLKYYMTT</sequence>
<feature type="disulfide bond" evidence="8">
    <location>
        <begin position="916"/>
        <end position="925"/>
    </location>
</feature>
<dbReference type="SMART" id="SM00181">
    <property type="entry name" value="EGF"/>
    <property type="match status" value="4"/>
</dbReference>
<feature type="transmembrane region" description="Helical" evidence="10">
    <location>
        <begin position="1311"/>
        <end position="1339"/>
    </location>
</feature>
<evidence type="ECO:0000256" key="8">
    <source>
        <dbReference type="PROSITE-ProRule" id="PRU00076"/>
    </source>
</evidence>
<evidence type="ECO:0000313" key="15">
    <source>
        <dbReference type="Proteomes" id="UP000663829"/>
    </source>
</evidence>
<feature type="domain" description="EGF-like" evidence="11">
    <location>
        <begin position="958"/>
        <end position="997"/>
    </location>
</feature>
<evidence type="ECO:0000256" key="4">
    <source>
        <dbReference type="ARBA" id="ARBA00022737"/>
    </source>
</evidence>
<evidence type="ECO:0000313" key="14">
    <source>
        <dbReference type="EMBL" id="CAF4280568.1"/>
    </source>
</evidence>
<dbReference type="OrthoDB" id="6118542at2759"/>
<feature type="disulfide bond" evidence="8">
    <location>
        <begin position="897"/>
        <end position="914"/>
    </location>
</feature>
<evidence type="ECO:0000259" key="11">
    <source>
        <dbReference type="PROSITE" id="PS50026"/>
    </source>
</evidence>
<keyword evidence="6 10" id="KW-0472">Membrane</keyword>
<dbReference type="PROSITE" id="PS01209">
    <property type="entry name" value="LDLRA_1"/>
    <property type="match status" value="1"/>
</dbReference>
<organism evidence="13 15">
    <name type="scientific">Didymodactylos carnosus</name>
    <dbReference type="NCBI Taxonomy" id="1234261"/>
    <lineage>
        <taxon>Eukaryota</taxon>
        <taxon>Metazoa</taxon>
        <taxon>Spiralia</taxon>
        <taxon>Gnathifera</taxon>
        <taxon>Rotifera</taxon>
        <taxon>Eurotatoria</taxon>
        <taxon>Bdelloidea</taxon>
        <taxon>Philodinida</taxon>
        <taxon>Philodinidae</taxon>
        <taxon>Didymodactylos</taxon>
    </lineage>
</organism>
<dbReference type="Proteomes" id="UP000663829">
    <property type="component" value="Unassembled WGS sequence"/>
</dbReference>
<evidence type="ECO:0000313" key="13">
    <source>
        <dbReference type="EMBL" id="CAF1385515.1"/>
    </source>
</evidence>
<evidence type="ECO:0000259" key="12">
    <source>
        <dbReference type="PROSITE" id="PS50262"/>
    </source>
</evidence>
<comment type="subcellular location">
    <subcellularLocation>
        <location evidence="2">Endomembrane system</location>
    </subcellularLocation>
    <subcellularLocation>
        <location evidence="1">Membrane</location>
        <topology evidence="1">Single-pass membrane protein</topology>
    </subcellularLocation>
</comment>
<keyword evidence="7 8" id="KW-1015">Disulfide bond</keyword>
<keyword evidence="3 10" id="KW-0812">Transmembrane</keyword>
<protein>
    <submittedName>
        <fullName evidence="13">Uncharacterized protein</fullName>
    </submittedName>
</protein>
<evidence type="ECO:0000256" key="5">
    <source>
        <dbReference type="ARBA" id="ARBA00022989"/>
    </source>
</evidence>
<dbReference type="PROSITE" id="PS01186">
    <property type="entry name" value="EGF_2"/>
    <property type="match status" value="1"/>
</dbReference>
<evidence type="ECO:0000256" key="3">
    <source>
        <dbReference type="ARBA" id="ARBA00022692"/>
    </source>
</evidence>
<dbReference type="SUPFAM" id="SSF81321">
    <property type="entry name" value="Family A G protein-coupled receptor-like"/>
    <property type="match status" value="1"/>
</dbReference>
<evidence type="ECO:0000256" key="1">
    <source>
        <dbReference type="ARBA" id="ARBA00004167"/>
    </source>
</evidence>
<keyword evidence="15" id="KW-1185">Reference proteome</keyword>
<feature type="transmembrane region" description="Helical" evidence="10">
    <location>
        <begin position="1501"/>
        <end position="1520"/>
    </location>
</feature>
<dbReference type="InterPro" id="IPR000742">
    <property type="entry name" value="EGF"/>
</dbReference>
<feature type="domain" description="EGF-like" evidence="11">
    <location>
        <begin position="888"/>
        <end position="926"/>
    </location>
</feature>
<feature type="transmembrane region" description="Helical" evidence="10">
    <location>
        <begin position="1467"/>
        <end position="1489"/>
    </location>
</feature>
<dbReference type="SMART" id="SM00192">
    <property type="entry name" value="LDLa"/>
    <property type="match status" value="7"/>
</dbReference>
<evidence type="ECO:0000256" key="7">
    <source>
        <dbReference type="ARBA" id="ARBA00023157"/>
    </source>
</evidence>
<feature type="disulfide bond" evidence="9">
    <location>
        <begin position="614"/>
        <end position="629"/>
    </location>
</feature>
<feature type="transmembrane region" description="Helical" evidence="10">
    <location>
        <begin position="1235"/>
        <end position="1260"/>
    </location>
</feature>
<dbReference type="InterPro" id="IPR017452">
    <property type="entry name" value="GPCR_Rhodpsn_7TM"/>
</dbReference>
<dbReference type="PROSITE" id="PS00022">
    <property type="entry name" value="EGF_1"/>
    <property type="match status" value="3"/>
</dbReference>
<comment type="caution">
    <text evidence="8">Lacks conserved residue(s) required for the propagation of feature annotation.</text>
</comment>
<dbReference type="EMBL" id="CAJOBC010082079">
    <property type="protein sequence ID" value="CAF4280568.1"/>
    <property type="molecule type" value="Genomic_DNA"/>
</dbReference>
<keyword evidence="5 10" id="KW-1133">Transmembrane helix</keyword>
<dbReference type="GO" id="GO:0016192">
    <property type="term" value="P:vesicle-mediated transport"/>
    <property type="evidence" value="ECO:0007669"/>
    <property type="project" value="UniProtKB-ARBA"/>
</dbReference>
<dbReference type="Gene3D" id="4.10.400.10">
    <property type="entry name" value="Low-density Lipoprotein Receptor"/>
    <property type="match status" value="5"/>
</dbReference>
<dbReference type="InterPro" id="IPR050685">
    <property type="entry name" value="LDLR"/>
</dbReference>
<feature type="transmembrane region" description="Helical" evidence="10">
    <location>
        <begin position="1272"/>
        <end position="1291"/>
    </location>
</feature>
<name>A0A815JWS8_9BILA</name>
<feature type="disulfide bond" evidence="8">
    <location>
        <begin position="892"/>
        <end position="902"/>
    </location>
</feature>